<name>A0A7W4UV27_LEIAQ</name>
<feature type="chain" id="PRO_5030998890" description="Glycoside-hydrolase family GH114 TIM-barrel domain-containing protein" evidence="1">
    <location>
        <begin position="32"/>
        <end position="279"/>
    </location>
</feature>
<dbReference type="RefSeq" id="WP_021759750.1">
    <property type="nucleotide sequence ID" value="NZ_JACHVP010000001.1"/>
</dbReference>
<organism evidence="3 4">
    <name type="scientific">Leifsonia aquatica</name>
    <name type="common">Corynebacterium aquaticum</name>
    <dbReference type="NCBI Taxonomy" id="144185"/>
    <lineage>
        <taxon>Bacteria</taxon>
        <taxon>Bacillati</taxon>
        <taxon>Actinomycetota</taxon>
        <taxon>Actinomycetes</taxon>
        <taxon>Micrococcales</taxon>
        <taxon>Microbacteriaceae</taxon>
        <taxon>Leifsonia</taxon>
    </lineage>
</organism>
<protein>
    <recommendedName>
        <fullName evidence="2">Glycoside-hydrolase family GH114 TIM-barrel domain-containing protein</fullName>
    </recommendedName>
</protein>
<dbReference type="Pfam" id="PF03537">
    <property type="entry name" value="Glyco_hydro_114"/>
    <property type="match status" value="1"/>
</dbReference>
<evidence type="ECO:0000259" key="2">
    <source>
        <dbReference type="Pfam" id="PF03537"/>
    </source>
</evidence>
<gene>
    <name evidence="3" type="ORF">FHX33_001582</name>
</gene>
<dbReference type="InterPro" id="IPR013785">
    <property type="entry name" value="Aldolase_TIM"/>
</dbReference>
<feature type="domain" description="Glycoside-hydrolase family GH114 TIM-barrel" evidence="2">
    <location>
        <begin position="42"/>
        <end position="268"/>
    </location>
</feature>
<evidence type="ECO:0000313" key="4">
    <source>
        <dbReference type="Proteomes" id="UP000538196"/>
    </source>
</evidence>
<proteinExistence type="predicted"/>
<comment type="caution">
    <text evidence="3">The sequence shown here is derived from an EMBL/GenBank/DDBJ whole genome shotgun (WGS) entry which is preliminary data.</text>
</comment>
<keyword evidence="1" id="KW-0732">Signal</keyword>
<sequence>MRASSRTALTTLLSAGAIALSIVAGGTAAQAATPAPPPVNAQFDYQIGGVYTPAASVGIVDRDHTASPVSGRYNVCYVNAFQTQPDDTTTWAGANSDLILRNAKGVKVGDPEWNEYLLDTSTAAKRTRIAAIVNGWIDSCASKGFQAVEPDNLDSWTRSKSGGTQLLAKQNNVALATLLAAHAHQKGLAIAQKNTTELGSAGKNTVGFDFAIAEECQFNTECDAYTSVYGNNVIEIEYTDNPRSAYTQACAAQGKNISVILRDRDVVAKGDSAYRYEYC</sequence>
<dbReference type="Proteomes" id="UP000538196">
    <property type="component" value="Unassembled WGS sequence"/>
</dbReference>
<accession>A0A7W4UV27</accession>
<evidence type="ECO:0000313" key="3">
    <source>
        <dbReference type="EMBL" id="MBB2966850.1"/>
    </source>
</evidence>
<dbReference type="InterPro" id="IPR004352">
    <property type="entry name" value="GH114_TIM-barrel"/>
</dbReference>
<reference evidence="3 4" key="1">
    <citation type="submission" date="2020-08" db="EMBL/GenBank/DDBJ databases">
        <title>Sequencing the genomes of 1000 actinobacteria strains.</title>
        <authorList>
            <person name="Klenk H.-P."/>
        </authorList>
    </citation>
    <scope>NUCLEOTIDE SEQUENCE [LARGE SCALE GENOMIC DNA]</scope>
    <source>
        <strain evidence="3 4">DSM 20146</strain>
    </source>
</reference>
<dbReference type="PANTHER" id="PTHR35273">
    <property type="entry name" value="ALPHA-1,4 POLYGALACTOSAMINIDASE, PUTATIVE (AFU_ORTHOLOGUE AFUA_3G07890)-RELATED"/>
    <property type="match status" value="1"/>
</dbReference>
<dbReference type="Gene3D" id="3.20.20.70">
    <property type="entry name" value="Aldolase class I"/>
    <property type="match status" value="1"/>
</dbReference>
<dbReference type="InterPro" id="IPR017853">
    <property type="entry name" value="GH"/>
</dbReference>
<dbReference type="AlphaFoldDB" id="A0A7W4UV27"/>
<dbReference type="EMBL" id="JACHVP010000001">
    <property type="protein sequence ID" value="MBB2966850.1"/>
    <property type="molecule type" value="Genomic_DNA"/>
</dbReference>
<evidence type="ECO:0000256" key="1">
    <source>
        <dbReference type="SAM" id="SignalP"/>
    </source>
</evidence>
<dbReference type="SUPFAM" id="SSF51445">
    <property type="entry name" value="(Trans)glycosidases"/>
    <property type="match status" value="1"/>
</dbReference>
<feature type="signal peptide" evidence="1">
    <location>
        <begin position="1"/>
        <end position="31"/>
    </location>
</feature>
<keyword evidence="4" id="KW-1185">Reference proteome</keyword>
<dbReference type="PANTHER" id="PTHR35273:SF2">
    <property type="entry name" value="ALPHA-GALACTOSIDASE"/>
    <property type="match status" value="1"/>
</dbReference>